<evidence type="ECO:0000313" key="3">
    <source>
        <dbReference type="Proteomes" id="UP001064489"/>
    </source>
</evidence>
<name>A0AAD5JDX1_ACENE</name>
<reference evidence="2" key="1">
    <citation type="journal article" date="2022" name="Plant J.">
        <title>Strategies of tolerance reflected in two North American maple genomes.</title>
        <authorList>
            <person name="McEvoy S.L."/>
            <person name="Sezen U.U."/>
            <person name="Trouern-Trend A."/>
            <person name="McMahon S.M."/>
            <person name="Schaberg P.G."/>
            <person name="Yang J."/>
            <person name="Wegrzyn J.L."/>
            <person name="Swenson N.G."/>
        </authorList>
    </citation>
    <scope>NUCLEOTIDE SEQUENCE</scope>
    <source>
        <strain evidence="2">91603</strain>
    </source>
</reference>
<dbReference type="AlphaFoldDB" id="A0AAD5JDX1"/>
<protein>
    <submittedName>
        <fullName evidence="2">Uncharacterized protein</fullName>
    </submittedName>
</protein>
<feature type="region of interest" description="Disordered" evidence="1">
    <location>
        <begin position="17"/>
        <end position="48"/>
    </location>
</feature>
<dbReference type="Proteomes" id="UP001064489">
    <property type="component" value="Chromosome 1"/>
</dbReference>
<accession>A0AAD5JDX1</accession>
<feature type="compositionally biased region" description="Basic residues" evidence="1">
    <location>
        <begin position="17"/>
        <end position="39"/>
    </location>
</feature>
<gene>
    <name evidence="2" type="ORF">LWI28_020226</name>
</gene>
<evidence type="ECO:0000313" key="2">
    <source>
        <dbReference type="EMBL" id="KAI9196008.1"/>
    </source>
</evidence>
<dbReference type="EMBL" id="JAJSOW010000003">
    <property type="protein sequence ID" value="KAI9196008.1"/>
    <property type="molecule type" value="Genomic_DNA"/>
</dbReference>
<comment type="caution">
    <text evidence="2">The sequence shown here is derived from an EMBL/GenBank/DDBJ whole genome shotgun (WGS) entry which is preliminary data.</text>
</comment>
<sequence>MISRELRRELFGRYMRRHSHSRSRSRLPYRHRSHEKRSHCSSSSSQSATTARGHCILLPVGDSVPPHIQGSELGYVFFKLGYFSFKQIKISTVLTHFMSFAGADVPASKEQPV</sequence>
<evidence type="ECO:0000256" key="1">
    <source>
        <dbReference type="SAM" id="MobiDB-lite"/>
    </source>
</evidence>
<reference evidence="2" key="2">
    <citation type="submission" date="2023-02" db="EMBL/GenBank/DDBJ databases">
        <authorList>
            <person name="Swenson N.G."/>
            <person name="Wegrzyn J.L."/>
            <person name="Mcevoy S.L."/>
        </authorList>
    </citation>
    <scope>NUCLEOTIDE SEQUENCE</scope>
    <source>
        <strain evidence="2">91603</strain>
        <tissue evidence="2">Leaf</tissue>
    </source>
</reference>
<organism evidence="2 3">
    <name type="scientific">Acer negundo</name>
    <name type="common">Box elder</name>
    <dbReference type="NCBI Taxonomy" id="4023"/>
    <lineage>
        <taxon>Eukaryota</taxon>
        <taxon>Viridiplantae</taxon>
        <taxon>Streptophyta</taxon>
        <taxon>Embryophyta</taxon>
        <taxon>Tracheophyta</taxon>
        <taxon>Spermatophyta</taxon>
        <taxon>Magnoliopsida</taxon>
        <taxon>eudicotyledons</taxon>
        <taxon>Gunneridae</taxon>
        <taxon>Pentapetalae</taxon>
        <taxon>rosids</taxon>
        <taxon>malvids</taxon>
        <taxon>Sapindales</taxon>
        <taxon>Sapindaceae</taxon>
        <taxon>Hippocastanoideae</taxon>
        <taxon>Acereae</taxon>
        <taxon>Acer</taxon>
    </lineage>
</organism>
<proteinExistence type="predicted"/>
<keyword evidence="3" id="KW-1185">Reference proteome</keyword>